<dbReference type="InterPro" id="IPR011991">
    <property type="entry name" value="ArsR-like_HTH"/>
</dbReference>
<dbReference type="PRINTS" id="PR00778">
    <property type="entry name" value="HTHARSR"/>
</dbReference>
<evidence type="ECO:0000256" key="3">
    <source>
        <dbReference type="ARBA" id="ARBA00023163"/>
    </source>
</evidence>
<accession>A0A495IUX2</accession>
<evidence type="ECO:0000256" key="2">
    <source>
        <dbReference type="ARBA" id="ARBA00023125"/>
    </source>
</evidence>
<dbReference type="GO" id="GO:0003700">
    <property type="term" value="F:DNA-binding transcription factor activity"/>
    <property type="evidence" value="ECO:0007669"/>
    <property type="project" value="InterPro"/>
</dbReference>
<organism evidence="5 6">
    <name type="scientific">Williamsia marianensis</name>
    <dbReference type="NCBI Taxonomy" id="85044"/>
    <lineage>
        <taxon>Bacteria</taxon>
        <taxon>Bacillati</taxon>
        <taxon>Actinomycetota</taxon>
        <taxon>Actinomycetes</taxon>
        <taxon>Mycobacteriales</taxon>
        <taxon>Nocardiaceae</taxon>
        <taxon>Williamsia</taxon>
    </lineage>
</organism>
<dbReference type="Pfam" id="PF01022">
    <property type="entry name" value="HTH_5"/>
    <property type="match status" value="1"/>
</dbReference>
<evidence type="ECO:0000259" key="4">
    <source>
        <dbReference type="PROSITE" id="PS50987"/>
    </source>
</evidence>
<comment type="caution">
    <text evidence="5">The sequence shown here is derived from an EMBL/GenBank/DDBJ whole genome shotgun (WGS) entry which is preliminary data.</text>
</comment>
<dbReference type="AlphaFoldDB" id="A0A495IUX2"/>
<dbReference type="InterPro" id="IPR036388">
    <property type="entry name" value="WH-like_DNA-bd_sf"/>
</dbReference>
<protein>
    <submittedName>
        <fullName evidence="5">ArsR family transcriptional regulator</fullName>
    </submittedName>
</protein>
<dbReference type="CDD" id="cd00090">
    <property type="entry name" value="HTH_ARSR"/>
    <property type="match status" value="1"/>
</dbReference>
<reference evidence="5 6" key="1">
    <citation type="submission" date="2018-10" db="EMBL/GenBank/DDBJ databases">
        <title>Sequencing the genomes of 1000 actinobacteria strains.</title>
        <authorList>
            <person name="Klenk H.-P."/>
        </authorList>
    </citation>
    <scope>NUCLEOTIDE SEQUENCE [LARGE SCALE GENOMIC DNA]</scope>
    <source>
        <strain evidence="5 6">DSM 44343</strain>
    </source>
</reference>
<dbReference type="NCBIfam" id="NF033788">
    <property type="entry name" value="HTH_metalloreg"/>
    <property type="match status" value="1"/>
</dbReference>
<name>A0A495IUX2_WILMA</name>
<sequence>MVLDYTTKYRYHRHMTMNKSAVATGADLDPAVALFHSLSDGTRLAIATRLAQGGEARVADVMAELGLAQSTVSAHVACLRDCGLVVGRPVGRQVFYSLARPELMDLLAAAQTLLAATGNAVALCPTYGTDSKCCDGPEPGVGAPEGKATVWR</sequence>
<dbReference type="SMART" id="SM00418">
    <property type="entry name" value="HTH_ARSR"/>
    <property type="match status" value="1"/>
</dbReference>
<dbReference type="EMBL" id="RBKV01000002">
    <property type="protein sequence ID" value="RKR79804.1"/>
    <property type="molecule type" value="Genomic_DNA"/>
</dbReference>
<dbReference type="PANTHER" id="PTHR43132">
    <property type="entry name" value="ARSENICAL RESISTANCE OPERON REPRESSOR ARSR-RELATED"/>
    <property type="match status" value="1"/>
</dbReference>
<dbReference type="InterPro" id="IPR036390">
    <property type="entry name" value="WH_DNA-bd_sf"/>
</dbReference>
<feature type="domain" description="HTH arsR-type" evidence="4">
    <location>
        <begin position="23"/>
        <end position="118"/>
    </location>
</feature>
<dbReference type="SUPFAM" id="SSF46785">
    <property type="entry name" value="Winged helix' DNA-binding domain"/>
    <property type="match status" value="1"/>
</dbReference>
<dbReference type="Gene3D" id="1.10.10.10">
    <property type="entry name" value="Winged helix-like DNA-binding domain superfamily/Winged helix DNA-binding domain"/>
    <property type="match status" value="1"/>
</dbReference>
<keyword evidence="2" id="KW-0238">DNA-binding</keyword>
<evidence type="ECO:0000313" key="5">
    <source>
        <dbReference type="EMBL" id="RKR79804.1"/>
    </source>
</evidence>
<evidence type="ECO:0000256" key="1">
    <source>
        <dbReference type="ARBA" id="ARBA00023015"/>
    </source>
</evidence>
<keyword evidence="3" id="KW-0804">Transcription</keyword>
<dbReference type="Proteomes" id="UP000274762">
    <property type="component" value="Unassembled WGS sequence"/>
</dbReference>
<gene>
    <name evidence="5" type="ORF">DFJ75_4944</name>
</gene>
<dbReference type="GO" id="GO:0003677">
    <property type="term" value="F:DNA binding"/>
    <property type="evidence" value="ECO:0007669"/>
    <property type="project" value="UniProtKB-KW"/>
</dbReference>
<dbReference type="PROSITE" id="PS50987">
    <property type="entry name" value="HTH_ARSR_2"/>
    <property type="match status" value="1"/>
</dbReference>
<dbReference type="PANTHER" id="PTHR43132:SF2">
    <property type="entry name" value="ARSENICAL RESISTANCE OPERON REPRESSOR ARSR-RELATED"/>
    <property type="match status" value="1"/>
</dbReference>
<keyword evidence="1" id="KW-0805">Transcription regulation</keyword>
<proteinExistence type="predicted"/>
<dbReference type="InterPro" id="IPR001845">
    <property type="entry name" value="HTH_ArsR_DNA-bd_dom"/>
</dbReference>
<dbReference type="InterPro" id="IPR051011">
    <property type="entry name" value="Metal_resp_trans_reg"/>
</dbReference>
<evidence type="ECO:0000313" key="6">
    <source>
        <dbReference type="Proteomes" id="UP000274762"/>
    </source>
</evidence>